<dbReference type="InterPro" id="IPR007747">
    <property type="entry name" value="Menin"/>
</dbReference>
<evidence type="ECO:0000256" key="7">
    <source>
        <dbReference type="ARBA" id="ARBA00023125"/>
    </source>
</evidence>
<evidence type="ECO:0000313" key="11">
    <source>
        <dbReference type="EMBL" id="ROT73409.1"/>
    </source>
</evidence>
<dbReference type="OrthoDB" id="5962932at2759"/>
<feature type="region of interest" description="Disordered" evidence="10">
    <location>
        <begin position="228"/>
        <end position="247"/>
    </location>
</feature>
<dbReference type="GO" id="GO:0003682">
    <property type="term" value="F:chromatin binding"/>
    <property type="evidence" value="ECO:0007669"/>
    <property type="project" value="TreeGrafter"/>
</dbReference>
<keyword evidence="8" id="KW-0804">Transcription</keyword>
<keyword evidence="4" id="KW-0597">Phosphoprotein</keyword>
<evidence type="ECO:0000256" key="8">
    <source>
        <dbReference type="ARBA" id="ARBA00023163"/>
    </source>
</evidence>
<comment type="subcellular location">
    <subcellularLocation>
        <location evidence="1">Nucleus</location>
    </subcellularLocation>
</comment>
<proteinExistence type="predicted"/>
<sequence length="247" mass="27727">MLFWDGAKLDSSGTTLAVVAACQALGYYDVHLALSEDHTWVVFGERGEETVEVTWHGKGNEDKRGIPVTEEVYSKSWLYVNGRPVISNRHMEVATIVSNMNPGINATTDSEEVMLLQQALLWSLYDAGHLAKYPMAIDNLGDLEEMMPSKGRAAATKMYEEAITSAVRYYDNQHEIDPSEMMHRWPPVRLFSAKMRGLRDLLLADKLNSQAISLQLTAQSQVIMTKKRGAGEVESQHVGRSKRARRE</sequence>
<protein>
    <recommendedName>
        <fullName evidence="2">Menin</fullName>
    </recommendedName>
</protein>
<comment type="caution">
    <text evidence="11">The sequence shown here is derived from an EMBL/GenBank/DDBJ whole genome shotgun (WGS) entry which is preliminary data.</text>
</comment>
<dbReference type="PANTHER" id="PTHR12693">
    <property type="entry name" value="MENIN"/>
    <property type="match status" value="1"/>
</dbReference>
<dbReference type="GO" id="GO:0008285">
    <property type="term" value="P:negative regulation of cell population proliferation"/>
    <property type="evidence" value="ECO:0007669"/>
    <property type="project" value="TreeGrafter"/>
</dbReference>
<keyword evidence="12" id="KW-1185">Reference proteome</keyword>
<keyword evidence="7" id="KW-0238">DNA-binding</keyword>
<evidence type="ECO:0000256" key="9">
    <source>
        <dbReference type="ARBA" id="ARBA00023242"/>
    </source>
</evidence>
<accession>A0A3R7PPX5</accession>
<reference evidence="11 12" key="2">
    <citation type="submission" date="2019-01" db="EMBL/GenBank/DDBJ databases">
        <title>The decoding of complex shrimp genome reveals the adaptation for benthos swimmer, frequently molting mechanism and breeding impact on genome.</title>
        <authorList>
            <person name="Sun Y."/>
            <person name="Gao Y."/>
            <person name="Yu Y."/>
        </authorList>
    </citation>
    <scope>NUCLEOTIDE SEQUENCE [LARGE SCALE GENOMIC DNA]</scope>
    <source>
        <tissue evidence="11">Muscle</tissue>
    </source>
</reference>
<organism evidence="11 12">
    <name type="scientific">Penaeus vannamei</name>
    <name type="common">Whiteleg shrimp</name>
    <name type="synonym">Litopenaeus vannamei</name>
    <dbReference type="NCBI Taxonomy" id="6689"/>
    <lineage>
        <taxon>Eukaryota</taxon>
        <taxon>Metazoa</taxon>
        <taxon>Ecdysozoa</taxon>
        <taxon>Arthropoda</taxon>
        <taxon>Crustacea</taxon>
        <taxon>Multicrustacea</taxon>
        <taxon>Malacostraca</taxon>
        <taxon>Eumalacostraca</taxon>
        <taxon>Eucarida</taxon>
        <taxon>Decapoda</taxon>
        <taxon>Dendrobranchiata</taxon>
        <taxon>Penaeoidea</taxon>
        <taxon>Penaeidae</taxon>
        <taxon>Penaeus</taxon>
    </lineage>
</organism>
<dbReference type="GO" id="GO:0045786">
    <property type="term" value="P:negative regulation of cell cycle"/>
    <property type="evidence" value="ECO:0007669"/>
    <property type="project" value="TreeGrafter"/>
</dbReference>
<evidence type="ECO:0000256" key="10">
    <source>
        <dbReference type="SAM" id="MobiDB-lite"/>
    </source>
</evidence>
<dbReference type="PANTHER" id="PTHR12693:SF3">
    <property type="entry name" value="MENIN"/>
    <property type="match status" value="1"/>
</dbReference>
<evidence type="ECO:0000256" key="4">
    <source>
        <dbReference type="ARBA" id="ARBA00022553"/>
    </source>
</evidence>
<keyword evidence="3" id="KW-0678">Repressor</keyword>
<dbReference type="EMBL" id="QCYY01002028">
    <property type="protein sequence ID" value="ROT73409.1"/>
    <property type="molecule type" value="Genomic_DNA"/>
</dbReference>
<dbReference type="Proteomes" id="UP000283509">
    <property type="component" value="Unassembled WGS sequence"/>
</dbReference>
<keyword evidence="5" id="KW-0156">Chromatin regulator</keyword>
<dbReference type="Pfam" id="PF05053">
    <property type="entry name" value="Menin"/>
    <property type="match status" value="2"/>
</dbReference>
<evidence type="ECO:0000256" key="3">
    <source>
        <dbReference type="ARBA" id="ARBA00022491"/>
    </source>
</evidence>
<evidence type="ECO:0000256" key="2">
    <source>
        <dbReference type="ARBA" id="ARBA00021162"/>
    </source>
</evidence>
<evidence type="ECO:0000256" key="5">
    <source>
        <dbReference type="ARBA" id="ARBA00022853"/>
    </source>
</evidence>
<reference evidence="11 12" key="1">
    <citation type="submission" date="2018-04" db="EMBL/GenBank/DDBJ databases">
        <authorList>
            <person name="Zhang X."/>
            <person name="Yuan J."/>
            <person name="Li F."/>
            <person name="Xiang J."/>
        </authorList>
    </citation>
    <scope>NUCLEOTIDE SEQUENCE [LARGE SCALE GENOMIC DNA]</scope>
    <source>
        <tissue evidence="11">Muscle</tissue>
    </source>
</reference>
<evidence type="ECO:0000256" key="6">
    <source>
        <dbReference type="ARBA" id="ARBA00023015"/>
    </source>
</evidence>
<dbReference type="GO" id="GO:0006325">
    <property type="term" value="P:chromatin organization"/>
    <property type="evidence" value="ECO:0007669"/>
    <property type="project" value="UniProtKB-KW"/>
</dbReference>
<dbReference type="GO" id="GO:0035097">
    <property type="term" value="C:histone methyltransferase complex"/>
    <property type="evidence" value="ECO:0007669"/>
    <property type="project" value="TreeGrafter"/>
</dbReference>
<name>A0A3R7PPX5_PENVA</name>
<keyword evidence="6" id="KW-0805">Transcription regulation</keyword>
<keyword evidence="9" id="KW-0539">Nucleus</keyword>
<dbReference type="GO" id="GO:0000785">
    <property type="term" value="C:chromatin"/>
    <property type="evidence" value="ECO:0007669"/>
    <property type="project" value="TreeGrafter"/>
</dbReference>
<dbReference type="GO" id="GO:0006357">
    <property type="term" value="P:regulation of transcription by RNA polymerase II"/>
    <property type="evidence" value="ECO:0007669"/>
    <property type="project" value="TreeGrafter"/>
</dbReference>
<gene>
    <name evidence="11" type="ORF">C7M84_008152</name>
</gene>
<evidence type="ECO:0000256" key="1">
    <source>
        <dbReference type="ARBA" id="ARBA00004123"/>
    </source>
</evidence>
<dbReference type="STRING" id="6689.A0A3R7PPX5"/>
<dbReference type="AlphaFoldDB" id="A0A3R7PPX5"/>
<evidence type="ECO:0000313" key="12">
    <source>
        <dbReference type="Proteomes" id="UP000283509"/>
    </source>
</evidence>
<dbReference type="GO" id="GO:0000976">
    <property type="term" value="F:transcription cis-regulatory region binding"/>
    <property type="evidence" value="ECO:0007669"/>
    <property type="project" value="TreeGrafter"/>
</dbReference>
<dbReference type="GO" id="GO:0000403">
    <property type="term" value="F:Y-form DNA binding"/>
    <property type="evidence" value="ECO:0007669"/>
    <property type="project" value="TreeGrafter"/>
</dbReference>